<sequence>MLRPPPLPILLAALLPAAQSILVPSGSPCAANCGNILDKTAPEDLVCSQGSFSSDPTGQQFASCVDCERSSTYHSGNDSDIQSMLYNVRYALSYCVWGDAPAKNPKVANTPCITTKACGPFKNAVQFKNLSSTYDAYQYCDLWPTDDAPDFQGCTDCLQAEGRQYMANFVIALQAGCQQKPPAGLYIGLDGELFSTTAVQISTPSPTATVNPAWFDHGPLNLGAKVGIAVGALVALLVIVGCCIIWNGKRRRKAYLRDRDAKIAQRGWPSPTQQREMGQAPAPQSFRGYDDTPVSQRPLRGHGWDDTPVSRQGSRGWDDSPVNANGEKPLPRYFSPYSSQYNSPVSARDGQAMPWPQGALPPNQHAGVAAGGEASGEPRSAVSDDKGKARVEAYEMHLVDTSESSSSRSHPPRDRSEAPVLNHPGYGRDGNVPAPQLAVTDHDARRGNVV</sequence>
<keyword evidence="5" id="KW-1185">Reference proteome</keyword>
<keyword evidence="2" id="KW-0812">Transmembrane</keyword>
<evidence type="ECO:0000256" key="1">
    <source>
        <dbReference type="SAM" id="MobiDB-lite"/>
    </source>
</evidence>
<evidence type="ECO:0000313" key="5">
    <source>
        <dbReference type="Proteomes" id="UP000031186"/>
    </source>
</evidence>
<keyword evidence="3" id="KW-0732">Signal</keyword>
<reference evidence="4 5" key="1">
    <citation type="journal article" date="2014" name="Proc. Natl. Acad. Sci. U.S.A.">
        <title>Trajectory and genomic determinants of fungal-pathogen speciation and host adaptation.</title>
        <authorList>
            <person name="Hu X."/>
            <person name="Xiao G."/>
            <person name="Zheng P."/>
            <person name="Shang Y."/>
            <person name="Su Y."/>
            <person name="Zhang X."/>
            <person name="Liu X."/>
            <person name="Zhan S."/>
            <person name="St Leger R.J."/>
            <person name="Wang C."/>
        </authorList>
    </citation>
    <scope>NUCLEOTIDE SEQUENCE [LARGE SCALE GENOMIC DNA]</scope>
    <source>
        <strain evidence="4 5">ARSEF 549</strain>
    </source>
</reference>
<feature type="transmembrane region" description="Helical" evidence="2">
    <location>
        <begin position="226"/>
        <end position="247"/>
    </location>
</feature>
<gene>
    <name evidence="4" type="ORF">MAN_10250</name>
</gene>
<feature type="chain" id="PRO_5002089620" evidence="3">
    <location>
        <begin position="21"/>
        <end position="450"/>
    </location>
</feature>
<dbReference type="OrthoDB" id="5239590at2759"/>
<protein>
    <submittedName>
        <fullName evidence="4">Centromere/microtubule binding protein cbf5-like protein</fullName>
    </submittedName>
</protein>
<organism evidence="4 5">
    <name type="scientific">Metarhizium anisopliae (strain ARSEF 549)</name>
    <dbReference type="NCBI Taxonomy" id="3151832"/>
    <lineage>
        <taxon>Eukaryota</taxon>
        <taxon>Fungi</taxon>
        <taxon>Dikarya</taxon>
        <taxon>Ascomycota</taxon>
        <taxon>Pezizomycotina</taxon>
        <taxon>Sordariomycetes</taxon>
        <taxon>Hypocreomycetidae</taxon>
        <taxon>Hypocreales</taxon>
        <taxon>Clavicipitaceae</taxon>
        <taxon>Metarhizium</taxon>
    </lineage>
</organism>
<proteinExistence type="predicted"/>
<dbReference type="AlphaFoldDB" id="A0A0B4ECW2"/>
<comment type="caution">
    <text evidence="4">The sequence shown here is derived from an EMBL/GenBank/DDBJ whole genome shotgun (WGS) entry which is preliminary data.</text>
</comment>
<dbReference type="EMBL" id="AZNF01000022">
    <property type="protein sequence ID" value="KID60000.1"/>
    <property type="molecule type" value="Genomic_DNA"/>
</dbReference>
<feature type="signal peptide" evidence="3">
    <location>
        <begin position="1"/>
        <end position="20"/>
    </location>
</feature>
<feature type="compositionally biased region" description="Basic and acidic residues" evidence="1">
    <location>
        <begin position="382"/>
        <end position="400"/>
    </location>
</feature>
<dbReference type="Proteomes" id="UP000031186">
    <property type="component" value="Unassembled WGS sequence"/>
</dbReference>
<accession>A0A0B4ECW2</accession>
<keyword evidence="2" id="KW-0472">Membrane</keyword>
<keyword evidence="2" id="KW-1133">Transmembrane helix</keyword>
<dbReference type="HOGENOM" id="CLU_031222_1_0_1"/>
<evidence type="ECO:0000313" key="4">
    <source>
        <dbReference type="EMBL" id="KID60000.1"/>
    </source>
</evidence>
<feature type="non-terminal residue" evidence="4">
    <location>
        <position position="1"/>
    </location>
</feature>
<feature type="compositionally biased region" description="Polar residues" evidence="1">
    <location>
        <begin position="336"/>
        <end position="345"/>
    </location>
</feature>
<dbReference type="VEuPathDB" id="FungiDB:MAN_10250"/>
<name>A0A0B4ECW2_METAF</name>
<evidence type="ECO:0000256" key="3">
    <source>
        <dbReference type="SAM" id="SignalP"/>
    </source>
</evidence>
<feature type="region of interest" description="Disordered" evidence="1">
    <location>
        <begin position="265"/>
        <end position="450"/>
    </location>
</feature>
<evidence type="ECO:0000256" key="2">
    <source>
        <dbReference type="SAM" id="Phobius"/>
    </source>
</evidence>
<feature type="compositionally biased region" description="Basic and acidic residues" evidence="1">
    <location>
        <begin position="440"/>
        <end position="450"/>
    </location>
</feature>